<evidence type="ECO:0000313" key="2">
    <source>
        <dbReference type="EMBL" id="QBM31494.1"/>
    </source>
</evidence>
<keyword evidence="1" id="KW-1133">Transmembrane helix</keyword>
<reference evidence="2" key="3">
    <citation type="submission" date="2019-03" db="EMBL/GenBank/DDBJ databases">
        <authorList>
            <person name="Zhang Y.Q."/>
        </authorList>
    </citation>
    <scope>NUCLEOTIDE SEQUENCE</scope>
    <source>
        <strain evidence="2">YMF1.01900</strain>
    </source>
</reference>
<feature type="transmembrane region" description="Helical" evidence="1">
    <location>
        <begin position="82"/>
        <end position="102"/>
    </location>
</feature>
<dbReference type="GeneID" id="39697738"/>
<reference evidence="3" key="1">
    <citation type="journal article" date="2019" name="Mitochondrial DNA Part B Resour">
        <title>The complete mitochondrial genomes of the nematode-trapping fungus Arthrobotrys musiformis.</title>
        <authorList>
            <person name="Zhang Y.-Q."/>
            <person name="Yu Z.-F."/>
        </authorList>
    </citation>
    <scope>NUCLEOTIDE SEQUENCE</scope>
    <source>
        <strain evidence="3">YMF1.03721</strain>
    </source>
</reference>
<proteinExistence type="predicted"/>
<dbReference type="AlphaFoldDB" id="A0A482EAC4"/>
<sequence>MTFVGSLGFSSALSQNKNSLSILNWNKKIITGLGQPIKKRKSFNTLSCFTYSTLSSGGTIPTKIYLDADLHRSNIIKENKKSLVFIVGLIQLMVNHILVVVLI</sequence>
<accession>A0A482EAC4</accession>
<protein>
    <submittedName>
        <fullName evidence="2">Uncharacterized protein</fullName>
    </submittedName>
</protein>
<keyword evidence="1" id="KW-0812">Transmembrane</keyword>
<evidence type="ECO:0000256" key="1">
    <source>
        <dbReference type="SAM" id="Phobius"/>
    </source>
</evidence>
<gene>
    <name evidence="2" type="primary">orf103</name>
</gene>
<evidence type="ECO:0000313" key="3">
    <source>
        <dbReference type="EMBL" id="QBM31644.1"/>
    </source>
</evidence>
<geneLocation type="mitochondrion" evidence="2"/>
<organism evidence="2">
    <name type="scientific">Arthrobotrys musiformis</name>
    <dbReference type="NCBI Taxonomy" id="47236"/>
    <lineage>
        <taxon>Eukaryota</taxon>
        <taxon>Fungi</taxon>
        <taxon>Dikarya</taxon>
        <taxon>Ascomycota</taxon>
        <taxon>Pezizomycotina</taxon>
        <taxon>Orbiliomycetes</taxon>
        <taxon>Orbiliales</taxon>
        <taxon>Orbiliaceae</taxon>
        <taxon>Arthrobotrys</taxon>
    </lineage>
</organism>
<dbReference type="EMBL" id="MK547645">
    <property type="protein sequence ID" value="QBM31644.1"/>
    <property type="molecule type" value="Genomic_DNA"/>
</dbReference>
<dbReference type="RefSeq" id="YP_009574376.1">
    <property type="nucleotide sequence ID" value="NC_041444.1"/>
</dbReference>
<dbReference type="EMBL" id="MK633966">
    <property type="protein sequence ID" value="QBM31494.1"/>
    <property type="molecule type" value="Genomic_DNA"/>
</dbReference>
<keyword evidence="1" id="KW-0472">Membrane</keyword>
<reference evidence="3" key="2">
    <citation type="submission" date="2019-02" db="EMBL/GenBank/DDBJ databases">
        <authorList>
            <person name="Zhang Y."/>
        </authorList>
    </citation>
    <scope>NUCLEOTIDE SEQUENCE</scope>
    <source>
        <strain evidence="3">YMF1.03721</strain>
    </source>
</reference>
<name>A0A482EAC4_9PEZI</name>
<keyword evidence="2" id="KW-0496">Mitochondrion</keyword>